<evidence type="ECO:0000313" key="1">
    <source>
        <dbReference type="EMBL" id="OZI46930.1"/>
    </source>
</evidence>
<gene>
    <name evidence="1" type="ORF">CAL25_19900</name>
</gene>
<dbReference type="Proteomes" id="UP000216913">
    <property type="component" value="Unassembled WGS sequence"/>
</dbReference>
<dbReference type="EMBL" id="NEVP01000011">
    <property type="protein sequence ID" value="OZI46930.1"/>
    <property type="molecule type" value="Genomic_DNA"/>
</dbReference>
<sequence length="81" mass="8831">MIPFAIQTIANGIAFMTQPKSALMSLRMTPQGKALLALCAQHEHRSMASMMEHMVHTYAASHGIALPAAEPELNKNTTKKL</sequence>
<comment type="caution">
    <text evidence="1">The sequence shown here is derived from an EMBL/GenBank/DDBJ whole genome shotgun (WGS) entry which is preliminary data.</text>
</comment>
<proteinExistence type="predicted"/>
<organism evidence="1 2">
    <name type="scientific">Bordetella genomosp. 5</name>
    <dbReference type="NCBI Taxonomy" id="1395608"/>
    <lineage>
        <taxon>Bacteria</taxon>
        <taxon>Pseudomonadati</taxon>
        <taxon>Pseudomonadota</taxon>
        <taxon>Betaproteobacteria</taxon>
        <taxon>Burkholderiales</taxon>
        <taxon>Alcaligenaceae</taxon>
        <taxon>Bordetella</taxon>
    </lineage>
</organism>
<dbReference type="AlphaFoldDB" id="A0A261TCX1"/>
<reference evidence="1 2" key="1">
    <citation type="submission" date="2017-05" db="EMBL/GenBank/DDBJ databases">
        <title>Complete and WGS of Bordetella genogroups.</title>
        <authorList>
            <person name="Spilker T."/>
            <person name="LiPuma J."/>
        </authorList>
    </citation>
    <scope>NUCLEOTIDE SEQUENCE [LARGE SCALE GENOMIC DNA]</scope>
    <source>
        <strain evidence="1 2">AU10456</strain>
    </source>
</reference>
<protein>
    <submittedName>
        <fullName evidence="1">Uncharacterized protein</fullName>
    </submittedName>
</protein>
<accession>A0A261TCX1</accession>
<evidence type="ECO:0000313" key="2">
    <source>
        <dbReference type="Proteomes" id="UP000216913"/>
    </source>
</evidence>
<keyword evidence="2" id="KW-1185">Reference proteome</keyword>
<name>A0A261TCX1_9BORD</name>